<dbReference type="InterPro" id="IPR019734">
    <property type="entry name" value="TPR_rpt"/>
</dbReference>
<dbReference type="EMBL" id="CP020373">
    <property type="protein sequence ID" value="AZQ10215.1"/>
    <property type="molecule type" value="Genomic_DNA"/>
</dbReference>
<evidence type="ECO:0000313" key="2">
    <source>
        <dbReference type="Proteomes" id="UP000278437"/>
    </source>
</evidence>
<dbReference type="Pfam" id="PF13181">
    <property type="entry name" value="TPR_8"/>
    <property type="match status" value="1"/>
</dbReference>
<gene>
    <name evidence="1" type="ORF">STH12_01079</name>
</gene>
<evidence type="ECO:0000313" key="1">
    <source>
        <dbReference type="EMBL" id="AZQ10215.1"/>
    </source>
</evidence>
<proteinExistence type="predicted"/>
<dbReference type="Proteomes" id="UP000278437">
    <property type="component" value="Chromosome"/>
</dbReference>
<dbReference type="SUPFAM" id="SSF48452">
    <property type="entry name" value="TPR-like"/>
    <property type="match status" value="1"/>
</dbReference>
<dbReference type="PROSITE" id="PS51257">
    <property type="entry name" value="PROKAR_LIPOPROTEIN"/>
    <property type="match status" value="1"/>
</dbReference>
<organism evidence="1 2">
    <name type="scientific">Shewanella khirikhana</name>
    <dbReference type="NCBI Taxonomy" id="1965282"/>
    <lineage>
        <taxon>Bacteria</taxon>
        <taxon>Pseudomonadati</taxon>
        <taxon>Pseudomonadota</taxon>
        <taxon>Gammaproteobacteria</taxon>
        <taxon>Alteromonadales</taxon>
        <taxon>Shewanellaceae</taxon>
        <taxon>Shewanella</taxon>
    </lineage>
</organism>
<dbReference type="SMART" id="SM00028">
    <property type="entry name" value="TPR"/>
    <property type="match status" value="2"/>
</dbReference>
<protein>
    <submittedName>
        <fullName evidence="1">Tetratricopeptide repeat protein</fullName>
    </submittedName>
</protein>
<name>A0ABN5TVJ1_9GAMM</name>
<sequence length="398" mass="43711">MLFMASRMQSTLKAAARLITGVVFVVLVSACAQAPTSHMKPPPPINEALFSPIAVPSPDSFISLTEPQKRELAAYVQAPDIALLPPYRQVERFLSSKLADFGYEGNNLGAATALAQLGGNCMSLALVTLAVAKELEVPTQFQLVHASPVLLDAADDLVVLSDHVRTLLYDAPANTERLSPFFSGYRILAVDYFPSNNNLFGAVLENDTFIAMFYRNLASDALIKGDLPSAYWLAREGLKWDSGYLPLLNLAAIVHRRSGDAVSAEALYRYGLALAPDNINLMANYRTLALYEGKTELARALKVKMDAVDEYRGFDFYVLGREALGRGELQDAKRYLNKFLRSTDYFHPAWFDIARVYHGLGDEEAAKAALRQALTLASQSDDVKKYSAKLAMLKAAGR</sequence>
<dbReference type="InterPro" id="IPR011990">
    <property type="entry name" value="TPR-like_helical_dom_sf"/>
</dbReference>
<keyword evidence="2" id="KW-1185">Reference proteome</keyword>
<reference evidence="2" key="1">
    <citation type="submission" date="2017-03" db="EMBL/GenBank/DDBJ databases">
        <title>Full genome sequence of a non-lethal Shewanella isolate that potentiates virulence of Vibio parahaemolyticus causing acute hepatopancreatic necrosis disease (AHPND) in shrimp.</title>
        <authorList>
            <person name="Prachumwat A."/>
            <person name="Sritunyalucksana K."/>
        </authorList>
    </citation>
    <scope>NUCLEOTIDE SEQUENCE [LARGE SCALE GENOMIC DNA]</scope>
    <source>
        <strain evidence="2">TH2012</strain>
    </source>
</reference>
<dbReference type="Gene3D" id="1.25.40.10">
    <property type="entry name" value="Tetratricopeptide repeat domain"/>
    <property type="match status" value="2"/>
</dbReference>
<accession>A0ABN5TVJ1</accession>